<keyword evidence="12" id="KW-1185">Reference proteome</keyword>
<keyword evidence="6 9" id="KW-1133">Transmembrane helix</keyword>
<dbReference type="AlphaFoldDB" id="A0A5P9JW98"/>
<evidence type="ECO:0000256" key="9">
    <source>
        <dbReference type="SAM" id="Phobius"/>
    </source>
</evidence>
<evidence type="ECO:0000313" key="11">
    <source>
        <dbReference type="EMBL" id="QFU15926.1"/>
    </source>
</evidence>
<evidence type="ECO:0000256" key="3">
    <source>
        <dbReference type="ARBA" id="ARBA00022448"/>
    </source>
</evidence>
<evidence type="ECO:0000256" key="8">
    <source>
        <dbReference type="ARBA" id="ARBA00023136"/>
    </source>
</evidence>
<feature type="transmembrane region" description="Helical" evidence="9">
    <location>
        <begin position="118"/>
        <end position="138"/>
    </location>
</feature>
<protein>
    <submittedName>
        <fullName evidence="11">ABC transporter permease</fullName>
    </submittedName>
</protein>
<dbReference type="Pfam" id="PF01061">
    <property type="entry name" value="ABC2_membrane"/>
    <property type="match status" value="1"/>
</dbReference>
<evidence type="ECO:0000256" key="7">
    <source>
        <dbReference type="ARBA" id="ARBA00023047"/>
    </source>
</evidence>
<feature type="domain" description="ABC-2 type transporter transmembrane" evidence="10">
    <location>
        <begin position="30"/>
        <end position="223"/>
    </location>
</feature>
<comment type="subcellular location">
    <subcellularLocation>
        <location evidence="1">Cell membrane</location>
        <topology evidence="1">Multi-pass membrane protein</topology>
    </subcellularLocation>
</comment>
<feature type="transmembrane region" description="Helical" evidence="9">
    <location>
        <begin position="43"/>
        <end position="63"/>
    </location>
</feature>
<evidence type="ECO:0000259" key="10">
    <source>
        <dbReference type="Pfam" id="PF01061"/>
    </source>
</evidence>
<feature type="transmembrane region" description="Helical" evidence="9">
    <location>
        <begin position="232"/>
        <end position="253"/>
    </location>
</feature>
<evidence type="ECO:0000256" key="1">
    <source>
        <dbReference type="ARBA" id="ARBA00004651"/>
    </source>
</evidence>
<evidence type="ECO:0000313" key="12">
    <source>
        <dbReference type="Proteomes" id="UP000325614"/>
    </source>
</evidence>
<dbReference type="KEGG" id="mico:GDR74_06655"/>
<feature type="transmembrane region" description="Helical" evidence="9">
    <location>
        <begin position="75"/>
        <end position="97"/>
    </location>
</feature>
<dbReference type="PANTHER" id="PTHR30413">
    <property type="entry name" value="INNER MEMBRANE TRANSPORT PERMEASE"/>
    <property type="match status" value="1"/>
</dbReference>
<organism evidence="11 12">
    <name type="scientific">Microvirga thermotolerans</name>
    <dbReference type="NCBI Taxonomy" id="2651334"/>
    <lineage>
        <taxon>Bacteria</taxon>
        <taxon>Pseudomonadati</taxon>
        <taxon>Pseudomonadota</taxon>
        <taxon>Alphaproteobacteria</taxon>
        <taxon>Hyphomicrobiales</taxon>
        <taxon>Methylobacteriaceae</taxon>
        <taxon>Microvirga</taxon>
    </lineage>
</organism>
<dbReference type="RefSeq" id="WP_152585571.1">
    <property type="nucleotide sequence ID" value="NZ_CP045423.1"/>
</dbReference>
<dbReference type="EMBL" id="CP045423">
    <property type="protein sequence ID" value="QFU15926.1"/>
    <property type="molecule type" value="Genomic_DNA"/>
</dbReference>
<dbReference type="GO" id="GO:0015774">
    <property type="term" value="P:polysaccharide transport"/>
    <property type="evidence" value="ECO:0007669"/>
    <property type="project" value="UniProtKB-KW"/>
</dbReference>
<keyword evidence="5 9" id="KW-0812">Transmembrane</keyword>
<dbReference type="Proteomes" id="UP000325614">
    <property type="component" value="Chromosome"/>
</dbReference>
<dbReference type="InterPro" id="IPR013525">
    <property type="entry name" value="ABC2_TM"/>
</dbReference>
<name>A0A5P9JW98_9HYPH</name>
<dbReference type="PANTHER" id="PTHR30413:SF10">
    <property type="entry name" value="CAPSULE POLYSACCHARIDE EXPORT INNER-MEMBRANE PROTEIN CTRC"/>
    <property type="match status" value="1"/>
</dbReference>
<keyword evidence="3" id="KW-0813">Transport</keyword>
<sequence>MSVKVQQSPIQDILEGLVSWRLWIRFGWHDVVARYRRSWLGPFWLIAAMSIFVVALGVVYSTLFKVPIREYLPFVAIGTVVWQFLSAVATESVQTFVEAESYIKQVRRSPVLYVFRVVWRNTIVFFNQFVVGLFVAIACGQLSLAYGWLAILGLVLLLMQAWWVTLLVGVLGSRFRDLLPIVTSLMQILFFITPVLWPPSALGTNAWIAQFNPLYHLLETIRGPLLGQVPSLLSYAVTIGLAMCGMAVAYAIYARFRSRIVYWL</sequence>
<evidence type="ECO:0000256" key="4">
    <source>
        <dbReference type="ARBA" id="ARBA00022475"/>
    </source>
</evidence>
<keyword evidence="4" id="KW-1003">Cell membrane</keyword>
<feature type="transmembrane region" description="Helical" evidence="9">
    <location>
        <begin position="178"/>
        <end position="197"/>
    </location>
</feature>
<evidence type="ECO:0000256" key="2">
    <source>
        <dbReference type="ARBA" id="ARBA00007783"/>
    </source>
</evidence>
<dbReference type="GO" id="GO:0005886">
    <property type="term" value="C:plasma membrane"/>
    <property type="evidence" value="ECO:0007669"/>
    <property type="project" value="UniProtKB-SubCell"/>
</dbReference>
<gene>
    <name evidence="11" type="ORF">GDR74_06655</name>
</gene>
<feature type="transmembrane region" description="Helical" evidence="9">
    <location>
        <begin position="144"/>
        <end position="171"/>
    </location>
</feature>
<proteinExistence type="inferred from homology"/>
<reference evidence="11 12" key="1">
    <citation type="submission" date="2019-10" db="EMBL/GenBank/DDBJ databases">
        <title>Isolation, Identification of Microvirga thermotolerans HR1, a novel thermophilic bacterium and Comparative Genomics of the genus Microvirga.</title>
        <authorList>
            <person name="Li J."/>
            <person name="Zhang W."/>
            <person name="Lin M."/>
            <person name="Wang J."/>
        </authorList>
    </citation>
    <scope>NUCLEOTIDE SEQUENCE [LARGE SCALE GENOMIC DNA]</scope>
    <source>
        <strain evidence="11 12">HR1</strain>
    </source>
</reference>
<evidence type="ECO:0000256" key="6">
    <source>
        <dbReference type="ARBA" id="ARBA00022989"/>
    </source>
</evidence>
<evidence type="ECO:0000256" key="5">
    <source>
        <dbReference type="ARBA" id="ARBA00022692"/>
    </source>
</evidence>
<dbReference type="GO" id="GO:0140359">
    <property type="term" value="F:ABC-type transporter activity"/>
    <property type="evidence" value="ECO:0007669"/>
    <property type="project" value="InterPro"/>
</dbReference>
<keyword evidence="7" id="KW-0625">Polysaccharide transport</keyword>
<dbReference type="GO" id="GO:0015920">
    <property type="term" value="P:lipopolysaccharide transport"/>
    <property type="evidence" value="ECO:0007669"/>
    <property type="project" value="TreeGrafter"/>
</dbReference>
<keyword evidence="7" id="KW-0762">Sugar transport</keyword>
<comment type="similarity">
    <text evidence="2">Belongs to the ABC-2 integral membrane protein family.</text>
</comment>
<accession>A0A5P9JW98</accession>
<keyword evidence="8 9" id="KW-0472">Membrane</keyword>